<sequence>MKISVKIVSGAILYLSIFILFLFKVSFVEAASETVSLEDYYVEMLPDGTLTRGKTFVPDKPVIRPAYTKSSTEAVNDIVHEDGKRAFKDVGYTIFFDKNWVLYYNNVGIYNNRPISYKIKFFTGPPSPSQYFMYSIKLNSDGSLNIDSAMSRGVGDAWGSYQLVYTDTKEVVKNVYVEFPQTITNRMSDESTINYSYNSFGLVGLKKVYRERPVGNIVPTVLSQMTGSESELDLLKVRMLPSSINEQQFIVVSDNEYPVVEGGFQERGALSTFHTIFKSDVKSPSIPNYTSPTIEGSKVADSFQANYSINQVVTPAYDKFYPDVLAIVLEDKDKLFSTFDGANIKISKLDGTDITSKVTIKKTSDGKLDIAIPRSLLIELQDNIVTVQANLTTIDTKKALTYYDSTSGSIKLPLTVNNVRKIGKDWVTSTSNTADAQIVPTILATAVPQKVEINSSTDDLNLDSLLTDIKSTIPGDKVKVLPLTKKVFDTVKKETITMKLQSELLPQLTQTIDVPVDVIDDVITSAFFENQAWIINNINDQLSPKQIDKDVYMSDLAKIKQINTDSTRPFPGQHIPKNIKYFQNLELLYLRNTKLDGNLPEELGKLAKMKDLRIFDNYLTGEIPKELGNLTNLEYLILDGNGLTGTVPKELGTLPNLHTLYLNRNRLVGQFPTFRDGFKILMVENNQLTYNTADVPSFLTSAVTKGYSKTFIGEMYLSGNQQIMITNPTTTSIKPFVESDPGYFALTAISSATKIPLYAEHVFKIIDEETKTVLYEGKADEKAEIPYKKGMTYKVILDNSDQNPKNVWIVKTKIPELKLDSVPSAMAFSIALGKDLEKPVQLTGKVSVFDNRENGHWQLSITPSTLNSDSRALKGEYIYIDSKGVEKNIVSDQKIMIESGVSDTVKEVIPISDNWGNKQGLQYKMNGSNYLGSYKGNVLWTLEDVPNSN</sequence>
<dbReference type="InterPro" id="IPR051848">
    <property type="entry name" value="PGIP"/>
</dbReference>
<evidence type="ECO:0000313" key="11">
    <source>
        <dbReference type="Proteomes" id="UP000194948"/>
    </source>
</evidence>
<proteinExistence type="predicted"/>
<dbReference type="Pfam" id="PF00560">
    <property type="entry name" value="LRR_1"/>
    <property type="match status" value="1"/>
</dbReference>
<evidence type="ECO:0008006" key="12">
    <source>
        <dbReference type="Google" id="ProtNLM"/>
    </source>
</evidence>
<keyword evidence="7" id="KW-1133">Transmembrane helix</keyword>
<dbReference type="InterPro" id="IPR025875">
    <property type="entry name" value="Leu-rich_rpt_4"/>
</dbReference>
<evidence type="ECO:0000256" key="4">
    <source>
        <dbReference type="ARBA" id="ARBA00022692"/>
    </source>
</evidence>
<evidence type="ECO:0000256" key="7">
    <source>
        <dbReference type="ARBA" id="ARBA00022989"/>
    </source>
</evidence>
<dbReference type="EMBL" id="CP147244">
    <property type="protein sequence ID" value="WYK00160.1"/>
    <property type="molecule type" value="Genomic_DNA"/>
</dbReference>
<gene>
    <name evidence="10" type="ORF">A5821_001254</name>
</gene>
<keyword evidence="4" id="KW-0812">Transmembrane</keyword>
<accession>A0AAQ3Y752</accession>
<evidence type="ECO:0000256" key="2">
    <source>
        <dbReference type="ARBA" id="ARBA00004196"/>
    </source>
</evidence>
<evidence type="ECO:0000256" key="5">
    <source>
        <dbReference type="ARBA" id="ARBA00022729"/>
    </source>
</evidence>
<evidence type="ECO:0000256" key="3">
    <source>
        <dbReference type="ARBA" id="ARBA00022614"/>
    </source>
</evidence>
<dbReference type="GO" id="GO:0006952">
    <property type="term" value="P:defense response"/>
    <property type="evidence" value="ECO:0007669"/>
    <property type="project" value="UniProtKB-ARBA"/>
</dbReference>
<evidence type="ECO:0000256" key="9">
    <source>
        <dbReference type="ARBA" id="ARBA00023180"/>
    </source>
</evidence>
<dbReference type="GO" id="GO:0016020">
    <property type="term" value="C:membrane"/>
    <property type="evidence" value="ECO:0007669"/>
    <property type="project" value="UniProtKB-SubCell"/>
</dbReference>
<reference evidence="10 11" key="2">
    <citation type="submission" date="2024-03" db="EMBL/GenBank/DDBJ databases">
        <title>The Genome Sequence of Enterococcus sp. DIV0205d.</title>
        <authorList>
            <consortium name="The Broad Institute Genomics Platform"/>
            <consortium name="The Broad Institute Microbial Omics Core"/>
            <consortium name="The Broad Institute Genomic Center for Infectious Diseases"/>
            <person name="Earl A."/>
            <person name="Manson A."/>
            <person name="Gilmore M."/>
            <person name="Schwartman J."/>
            <person name="Shea T."/>
            <person name="Abouelleil A."/>
            <person name="Cao P."/>
            <person name="Chapman S."/>
            <person name="Cusick C."/>
            <person name="Young S."/>
            <person name="Neafsey D."/>
            <person name="Nusbaum C."/>
            <person name="Birren B."/>
        </authorList>
    </citation>
    <scope>NUCLEOTIDE SEQUENCE [LARGE SCALE GENOMIC DNA]</scope>
    <source>
        <strain evidence="10 11">7F3_DIV0205</strain>
    </source>
</reference>
<dbReference type="PANTHER" id="PTHR48059">
    <property type="entry name" value="POLYGALACTURONASE INHIBITOR 1"/>
    <property type="match status" value="1"/>
</dbReference>
<keyword evidence="5" id="KW-0732">Signal</keyword>
<keyword evidence="3" id="KW-0433">Leucine-rich repeat</keyword>
<dbReference type="Pfam" id="PF12799">
    <property type="entry name" value="LRR_4"/>
    <property type="match status" value="1"/>
</dbReference>
<evidence type="ECO:0000313" key="10">
    <source>
        <dbReference type="EMBL" id="WYK00160.1"/>
    </source>
</evidence>
<evidence type="ECO:0000256" key="1">
    <source>
        <dbReference type="ARBA" id="ARBA00004167"/>
    </source>
</evidence>
<dbReference type="PANTHER" id="PTHR48059:SF30">
    <property type="entry name" value="OS06G0587000 PROTEIN"/>
    <property type="match status" value="1"/>
</dbReference>
<keyword evidence="9" id="KW-0325">Glycoprotein</keyword>
<dbReference type="Proteomes" id="UP000194948">
    <property type="component" value="Chromosome"/>
</dbReference>
<reference evidence="11" key="1">
    <citation type="submission" date="2017-05" db="EMBL/GenBank/DDBJ databases">
        <title>The Genome Sequence of EEnterococcus faecalis 9F2_4866.</title>
        <authorList>
            <consortium name="The Broad Institute Genomics Platform"/>
            <consortium name="The Broad Institute Genomic Center for Infectious Diseases"/>
            <person name="Earl A."/>
            <person name="Manson A."/>
            <person name="Schwartman J."/>
            <person name="Gilmore M."/>
            <person name="Abouelleil A."/>
            <person name="Cao P."/>
            <person name="Chapman S."/>
            <person name="Cusick C."/>
            <person name="Shea T."/>
            <person name="Young S."/>
            <person name="Neafsey D."/>
            <person name="Nusbaum C."/>
            <person name="Birren B."/>
        </authorList>
    </citation>
    <scope>NUCLEOTIDE SEQUENCE [LARGE SCALE GENOMIC DNA]</scope>
    <source>
        <strain evidence="11">7F3_DIV0205</strain>
    </source>
</reference>
<keyword evidence="11" id="KW-1185">Reference proteome</keyword>
<dbReference type="InterPro" id="IPR001611">
    <property type="entry name" value="Leu-rich_rpt"/>
</dbReference>
<protein>
    <recommendedName>
        <fullName evidence="12">WxL domain-containing protein</fullName>
    </recommendedName>
</protein>
<evidence type="ECO:0000256" key="8">
    <source>
        <dbReference type="ARBA" id="ARBA00023136"/>
    </source>
</evidence>
<evidence type="ECO:0000256" key="6">
    <source>
        <dbReference type="ARBA" id="ARBA00022737"/>
    </source>
</evidence>
<dbReference type="AlphaFoldDB" id="A0AAQ3Y752"/>
<keyword evidence="8" id="KW-0472">Membrane</keyword>
<dbReference type="InterPro" id="IPR032675">
    <property type="entry name" value="LRR_dom_sf"/>
</dbReference>
<dbReference type="FunFam" id="3.80.10.10:FF:000453">
    <property type="entry name" value="Leucine-rich receptor-like protein kinase family protein"/>
    <property type="match status" value="1"/>
</dbReference>
<organism evidence="10 11">
    <name type="scientific">Candidatus Enterococcus palustris</name>
    <dbReference type="NCBI Taxonomy" id="1834189"/>
    <lineage>
        <taxon>Bacteria</taxon>
        <taxon>Bacillati</taxon>
        <taxon>Bacillota</taxon>
        <taxon>Bacilli</taxon>
        <taxon>Lactobacillales</taxon>
        <taxon>Enterococcaceae</taxon>
        <taxon>Enterococcus</taxon>
    </lineage>
</organism>
<dbReference type="GO" id="GO:0051707">
    <property type="term" value="P:response to other organism"/>
    <property type="evidence" value="ECO:0007669"/>
    <property type="project" value="UniProtKB-ARBA"/>
</dbReference>
<dbReference type="GO" id="GO:0030313">
    <property type="term" value="C:cell envelope"/>
    <property type="evidence" value="ECO:0007669"/>
    <property type="project" value="UniProtKB-SubCell"/>
</dbReference>
<comment type="subcellular location">
    <subcellularLocation>
        <location evidence="2">Cell envelope</location>
    </subcellularLocation>
    <subcellularLocation>
        <location evidence="1">Membrane</location>
        <topology evidence="1">Single-pass membrane protein</topology>
    </subcellularLocation>
</comment>
<dbReference type="Gene3D" id="3.80.10.10">
    <property type="entry name" value="Ribonuclease Inhibitor"/>
    <property type="match status" value="1"/>
</dbReference>
<dbReference type="RefSeq" id="WP_086313721.1">
    <property type="nucleotide sequence ID" value="NZ_CP147244.1"/>
</dbReference>
<keyword evidence="6" id="KW-0677">Repeat</keyword>
<name>A0AAQ3Y752_9ENTE</name>
<dbReference type="SUPFAM" id="SSF52058">
    <property type="entry name" value="L domain-like"/>
    <property type="match status" value="1"/>
</dbReference>